<dbReference type="GO" id="GO:0085020">
    <property type="term" value="P:protein K6-linked ubiquitination"/>
    <property type="evidence" value="ECO:0007669"/>
    <property type="project" value="TreeGrafter"/>
</dbReference>
<feature type="region of interest" description="Disordered" evidence="3">
    <location>
        <begin position="109"/>
        <end position="146"/>
    </location>
</feature>
<evidence type="ECO:0000256" key="2">
    <source>
        <dbReference type="ARBA" id="ARBA00023043"/>
    </source>
</evidence>
<reference evidence="4" key="1">
    <citation type="submission" date="2018-05" db="EMBL/GenBank/DDBJ databases">
        <authorList>
            <person name="Lanie J.A."/>
            <person name="Ng W.-L."/>
            <person name="Kazmierczak K.M."/>
            <person name="Andrzejewski T.M."/>
            <person name="Davidsen T.M."/>
            <person name="Wayne K.J."/>
            <person name="Tettelin H."/>
            <person name="Glass J.I."/>
            <person name="Rusch D."/>
            <person name="Podicherti R."/>
            <person name="Tsui H.-C.T."/>
            <person name="Winkler M.E."/>
        </authorList>
    </citation>
    <scope>NUCLEOTIDE SEQUENCE</scope>
</reference>
<evidence type="ECO:0000256" key="3">
    <source>
        <dbReference type="SAM" id="MobiDB-lite"/>
    </source>
</evidence>
<dbReference type="SUPFAM" id="SSF48403">
    <property type="entry name" value="Ankyrin repeat"/>
    <property type="match status" value="1"/>
</dbReference>
<proteinExistence type="predicted"/>
<dbReference type="AlphaFoldDB" id="A0A382DIE0"/>
<dbReference type="Pfam" id="PF12796">
    <property type="entry name" value="Ank_2"/>
    <property type="match status" value="1"/>
</dbReference>
<dbReference type="PANTHER" id="PTHR24171:SF8">
    <property type="entry name" value="BRCA1-ASSOCIATED RING DOMAIN PROTEIN 1"/>
    <property type="match status" value="1"/>
</dbReference>
<dbReference type="Gene3D" id="1.25.40.20">
    <property type="entry name" value="Ankyrin repeat-containing domain"/>
    <property type="match status" value="1"/>
</dbReference>
<evidence type="ECO:0000313" key="4">
    <source>
        <dbReference type="EMBL" id="SVB38158.1"/>
    </source>
</evidence>
<dbReference type="SMART" id="SM00248">
    <property type="entry name" value="ANK"/>
    <property type="match status" value="1"/>
</dbReference>
<dbReference type="GO" id="GO:0070531">
    <property type="term" value="C:BRCA1-A complex"/>
    <property type="evidence" value="ECO:0007669"/>
    <property type="project" value="TreeGrafter"/>
</dbReference>
<gene>
    <name evidence="4" type="ORF">METZ01_LOCUS191012</name>
</gene>
<dbReference type="InterPro" id="IPR036770">
    <property type="entry name" value="Ankyrin_rpt-contain_sf"/>
</dbReference>
<dbReference type="GO" id="GO:0031436">
    <property type="term" value="C:BRCA1-BARD1 complex"/>
    <property type="evidence" value="ECO:0007669"/>
    <property type="project" value="TreeGrafter"/>
</dbReference>
<sequence>MATGCGGEIETPPTAGASSAVEPVEATNLFHAAQLGDLAALQQYLGQGQSVTNRHAENGQTALHYAAWGGQTSTIVWLIRQKADINALDNAGKSPLDFAWMPKGEAARKMLADAGAKPGSELRPPEPPPAKPGAKAEPQEKNAAKP</sequence>
<organism evidence="4">
    <name type="scientific">marine metagenome</name>
    <dbReference type="NCBI Taxonomy" id="408172"/>
    <lineage>
        <taxon>unclassified sequences</taxon>
        <taxon>metagenomes</taxon>
        <taxon>ecological metagenomes</taxon>
    </lineage>
</organism>
<feature type="compositionally biased region" description="Basic and acidic residues" evidence="3">
    <location>
        <begin position="137"/>
        <end position="146"/>
    </location>
</feature>
<keyword evidence="2" id="KW-0040">ANK repeat</keyword>
<feature type="region of interest" description="Disordered" evidence="3">
    <location>
        <begin position="1"/>
        <end position="20"/>
    </location>
</feature>
<evidence type="ECO:0000256" key="1">
    <source>
        <dbReference type="ARBA" id="ARBA00022737"/>
    </source>
</evidence>
<dbReference type="GO" id="GO:0004842">
    <property type="term" value="F:ubiquitin-protein transferase activity"/>
    <property type="evidence" value="ECO:0007669"/>
    <property type="project" value="TreeGrafter"/>
</dbReference>
<dbReference type="EMBL" id="UINC01039536">
    <property type="protein sequence ID" value="SVB38158.1"/>
    <property type="molecule type" value="Genomic_DNA"/>
</dbReference>
<dbReference type="PROSITE" id="PS50297">
    <property type="entry name" value="ANK_REP_REGION"/>
    <property type="match status" value="1"/>
</dbReference>
<dbReference type="InterPro" id="IPR002110">
    <property type="entry name" value="Ankyrin_rpt"/>
</dbReference>
<keyword evidence="1" id="KW-0677">Repeat</keyword>
<protein>
    <submittedName>
        <fullName evidence="4">Uncharacterized protein</fullName>
    </submittedName>
</protein>
<dbReference type="PANTHER" id="PTHR24171">
    <property type="entry name" value="ANKYRIN REPEAT DOMAIN-CONTAINING PROTEIN 39-RELATED"/>
    <property type="match status" value="1"/>
</dbReference>
<accession>A0A382DIE0</accession>
<dbReference type="PROSITE" id="PS50088">
    <property type="entry name" value="ANK_REPEAT"/>
    <property type="match status" value="1"/>
</dbReference>
<name>A0A382DIE0_9ZZZZ</name>